<evidence type="ECO:0000256" key="4">
    <source>
        <dbReference type="ARBA" id="ARBA00020410"/>
    </source>
</evidence>
<dbReference type="Proteomes" id="UP000094336">
    <property type="component" value="Unassembled WGS sequence"/>
</dbReference>
<organism evidence="12 13">
    <name type="scientific">Babjeviella inositovora NRRL Y-12698</name>
    <dbReference type="NCBI Taxonomy" id="984486"/>
    <lineage>
        <taxon>Eukaryota</taxon>
        <taxon>Fungi</taxon>
        <taxon>Dikarya</taxon>
        <taxon>Ascomycota</taxon>
        <taxon>Saccharomycotina</taxon>
        <taxon>Pichiomycetes</taxon>
        <taxon>Serinales incertae sedis</taxon>
        <taxon>Babjeviella</taxon>
    </lineage>
</organism>
<evidence type="ECO:0000256" key="7">
    <source>
        <dbReference type="ARBA" id="ARBA00022824"/>
    </source>
</evidence>
<accession>A0A1E3QRD9</accession>
<reference evidence="13" key="1">
    <citation type="submission" date="2016-05" db="EMBL/GenBank/DDBJ databases">
        <title>Comparative genomics of biotechnologically important yeasts.</title>
        <authorList>
            <consortium name="DOE Joint Genome Institute"/>
            <person name="Riley R."/>
            <person name="Haridas S."/>
            <person name="Wolfe K.H."/>
            <person name="Lopes M.R."/>
            <person name="Hittinger C.T."/>
            <person name="Goker M."/>
            <person name="Salamov A."/>
            <person name="Wisecaver J."/>
            <person name="Long T.M."/>
            <person name="Aerts A.L."/>
            <person name="Barry K."/>
            <person name="Choi C."/>
            <person name="Clum A."/>
            <person name="Coughlan A.Y."/>
            <person name="Deshpande S."/>
            <person name="Douglass A.P."/>
            <person name="Hanson S.J."/>
            <person name="Klenk H.-P."/>
            <person name="Labutti K."/>
            <person name="Lapidus A."/>
            <person name="Lindquist E."/>
            <person name="Lipzen A."/>
            <person name="Meier-Kolthoff J.P."/>
            <person name="Ohm R.A."/>
            <person name="Otillar R.P."/>
            <person name="Pangilinan J."/>
            <person name="Peng Y."/>
            <person name="Rokas A."/>
            <person name="Rosa C.A."/>
            <person name="Scheuner C."/>
            <person name="Sibirny A.A."/>
            <person name="Slot J.C."/>
            <person name="Stielow J.B."/>
            <person name="Sun H."/>
            <person name="Kurtzman C.P."/>
            <person name="Blackwell M."/>
            <person name="Grigoriev I.V."/>
            <person name="Jeffries T.W."/>
        </authorList>
    </citation>
    <scope>NUCLEOTIDE SEQUENCE [LARGE SCALE GENOMIC DNA]</scope>
    <source>
        <strain evidence="13">NRRL Y-12698</strain>
    </source>
</reference>
<keyword evidence="10" id="KW-0325">Glycoprotein</keyword>
<comment type="pathway">
    <text evidence="2 11">Glycolipid biosynthesis; glycosylphosphatidylinositol-anchor biosynthesis.</text>
</comment>
<dbReference type="InterPro" id="IPR042322">
    <property type="entry name" value="Pbn1"/>
</dbReference>
<evidence type="ECO:0000256" key="11">
    <source>
        <dbReference type="RuleBase" id="RU366056"/>
    </source>
</evidence>
<dbReference type="SMART" id="SM00780">
    <property type="entry name" value="PIG-X"/>
    <property type="match status" value="1"/>
</dbReference>
<feature type="transmembrane region" description="Helical" evidence="11">
    <location>
        <begin position="470"/>
        <end position="490"/>
    </location>
</feature>
<dbReference type="PANTHER" id="PTHR28533:SF1">
    <property type="entry name" value="PROTEIN PBN1"/>
    <property type="match status" value="1"/>
</dbReference>
<keyword evidence="6 11" id="KW-0812">Transmembrane</keyword>
<dbReference type="GO" id="GO:0006506">
    <property type="term" value="P:GPI anchor biosynthetic process"/>
    <property type="evidence" value="ECO:0007669"/>
    <property type="project" value="UniProtKB-UniPathway"/>
</dbReference>
<evidence type="ECO:0000256" key="8">
    <source>
        <dbReference type="ARBA" id="ARBA00022989"/>
    </source>
</evidence>
<dbReference type="UniPathway" id="UPA00196"/>
<evidence type="ECO:0000256" key="3">
    <source>
        <dbReference type="ARBA" id="ARBA00010345"/>
    </source>
</evidence>
<dbReference type="EMBL" id="KV454430">
    <property type="protein sequence ID" value="ODQ80259.1"/>
    <property type="molecule type" value="Genomic_DNA"/>
</dbReference>
<protein>
    <recommendedName>
        <fullName evidence="4 11">Protein PBN1</fullName>
    </recommendedName>
</protein>
<evidence type="ECO:0000256" key="5">
    <source>
        <dbReference type="ARBA" id="ARBA00022502"/>
    </source>
</evidence>
<name>A0A1E3QRD9_9ASCO</name>
<dbReference type="Pfam" id="PF08320">
    <property type="entry name" value="PIG-X"/>
    <property type="match status" value="1"/>
</dbReference>
<dbReference type="OrthoDB" id="5546453at2759"/>
<evidence type="ECO:0000313" key="13">
    <source>
        <dbReference type="Proteomes" id="UP000094336"/>
    </source>
</evidence>
<dbReference type="GO" id="GO:0005789">
    <property type="term" value="C:endoplasmic reticulum membrane"/>
    <property type="evidence" value="ECO:0007669"/>
    <property type="project" value="UniProtKB-SubCell"/>
</dbReference>
<evidence type="ECO:0000313" key="12">
    <source>
        <dbReference type="EMBL" id="ODQ80259.1"/>
    </source>
</evidence>
<proteinExistence type="inferred from homology"/>
<keyword evidence="9 11" id="KW-0472">Membrane</keyword>
<dbReference type="GO" id="GO:0000030">
    <property type="term" value="F:mannosyltransferase activity"/>
    <property type="evidence" value="ECO:0007669"/>
    <property type="project" value="TreeGrafter"/>
</dbReference>
<gene>
    <name evidence="12" type="ORF">BABINDRAFT_161223</name>
</gene>
<dbReference type="GeneID" id="30146557"/>
<evidence type="ECO:0000256" key="9">
    <source>
        <dbReference type="ARBA" id="ARBA00023136"/>
    </source>
</evidence>
<sequence length="519" mass="58065">MTSHINHRVTFIHPADDNFVDIDIDTSGILTLPVANFPRQDRYRVPQALVPVSIKNYLQGISQLRIQWASYTVYPANRLFLEVVQPGLHVHFTPGTASEADAYRNVASLLEQFFELKAEQHNFTLSTSATLFVPLKTIPDSFILNVALLLQHRHGELGYLKYADTLTLAYSAQKQEMVLQTYFSSSAVVNVASKQDTTVFKPRDHVRTEIGIFGIDENASSLDDFTLNGVRYAVAPDSQVERTFLHVKPRHRTVPFAYSSQLSLGLHPKTTITFNDTLVSPEYVYQFIDTSSIPADILAEQNLPLTEKKCALFLHYTIPKAYFFDKYQLPKGADLVGYWGETDLEAPEYAVDGWGSELLLELDQELASRRLELTLHSRYQTPVNTDTQAGPDQVQKEIPYPHVFYACDPDVAPLRDPESRLLGVSPFDSKGLGYESYFTGNTVFYHLTASTAYLAHTGTIPTAVGSYSEINAMTSAIVGLGFLFLLWKFVSIGVGKKLLKLAKEVGMKEVKVSVSKKTN</sequence>
<keyword evidence="8 11" id="KW-1133">Transmembrane helix</keyword>
<comment type="function">
    <text evidence="11">Required for proper folding and/or the stability of a subset of proteins in the endoplasmic reticulum. Component of glycosylphosphatidylinositol-mannosyltransferase 1 which transfers the first of the 4 mannoses in the GPI-anchor precursors during GPI-anchor biosynthesis. Probably acts by stabilizing the mannosyltransferase GPI14.</text>
</comment>
<dbReference type="PANTHER" id="PTHR28533">
    <property type="entry name" value="PROTEIN PBN1"/>
    <property type="match status" value="1"/>
</dbReference>
<dbReference type="InterPro" id="IPR013233">
    <property type="entry name" value="PIG-X/PBN1"/>
</dbReference>
<dbReference type="STRING" id="984486.A0A1E3QRD9"/>
<keyword evidence="13" id="KW-1185">Reference proteome</keyword>
<keyword evidence="7 11" id="KW-0256">Endoplasmic reticulum</keyword>
<dbReference type="AlphaFoldDB" id="A0A1E3QRD9"/>
<comment type="subcellular location">
    <subcellularLocation>
        <location evidence="11">Endoplasmic reticulum membrane</location>
        <topology evidence="11">Single-pass membrane protein</topology>
    </subcellularLocation>
    <subcellularLocation>
        <location evidence="1">Endoplasmic reticulum membrane</location>
        <topology evidence="1">Single-pass type III membrane protein</topology>
    </subcellularLocation>
</comment>
<evidence type="ECO:0000256" key="1">
    <source>
        <dbReference type="ARBA" id="ARBA00004643"/>
    </source>
</evidence>
<dbReference type="GO" id="GO:1990529">
    <property type="term" value="C:glycosylphosphatidylinositol-mannosyltransferase I complex"/>
    <property type="evidence" value="ECO:0007669"/>
    <property type="project" value="TreeGrafter"/>
</dbReference>
<evidence type="ECO:0000256" key="10">
    <source>
        <dbReference type="ARBA" id="ARBA00023180"/>
    </source>
</evidence>
<dbReference type="RefSeq" id="XP_018985587.1">
    <property type="nucleotide sequence ID" value="XM_019128704.1"/>
</dbReference>
<evidence type="ECO:0000256" key="6">
    <source>
        <dbReference type="ARBA" id="ARBA00022692"/>
    </source>
</evidence>
<comment type="similarity">
    <text evidence="3 11">Belongs to the PIGX family.</text>
</comment>
<keyword evidence="5 11" id="KW-0337">GPI-anchor biosynthesis</keyword>
<evidence type="ECO:0000256" key="2">
    <source>
        <dbReference type="ARBA" id="ARBA00004687"/>
    </source>
</evidence>